<reference evidence="1 2" key="1">
    <citation type="journal article" date="2014" name="Int. J. Syst. Evol. Microbiol.">
        <title>Complete genome sequence of Corynebacterium casei LMG S-19264T (=DSM 44701T), isolated from a smear-ripened cheese.</title>
        <authorList>
            <consortium name="US DOE Joint Genome Institute (JGI-PGF)"/>
            <person name="Walter F."/>
            <person name="Albersmeier A."/>
            <person name="Kalinowski J."/>
            <person name="Ruckert C."/>
        </authorList>
    </citation>
    <scope>NUCLEOTIDE SEQUENCE [LARGE SCALE GENOMIC DNA]</scope>
    <source>
        <strain evidence="1 2">JCM 4255</strain>
    </source>
</reference>
<dbReference type="RefSeq" id="WP_190899058.1">
    <property type="nucleotide sequence ID" value="NZ_AP023439.1"/>
</dbReference>
<name>A0A7G1NBV9_9ACTN</name>
<dbReference type="KEGG" id="stui:GCM10017668_24610"/>
<proteinExistence type="predicted"/>
<sequence length="102" mass="10925">MTGGAGDRAVAGRLLPWTGADGKPCYLVGDGTGYVARLADEIEDVQIDMADALLGHAAELLAERRVTGEELHYLALRLSESLRDVTRVAASRGVRLAHRSRP</sequence>
<dbReference type="Proteomes" id="UP000516373">
    <property type="component" value="Chromosome"/>
</dbReference>
<dbReference type="AlphaFoldDB" id="A0A7G1NBV9"/>
<evidence type="ECO:0000313" key="1">
    <source>
        <dbReference type="EMBL" id="BCL20618.1"/>
    </source>
</evidence>
<evidence type="ECO:0000313" key="2">
    <source>
        <dbReference type="Proteomes" id="UP000516373"/>
    </source>
</evidence>
<organism evidence="1 2">
    <name type="scientific">Streptomyces tuirus</name>
    <dbReference type="NCBI Taxonomy" id="68278"/>
    <lineage>
        <taxon>Bacteria</taxon>
        <taxon>Bacillati</taxon>
        <taxon>Actinomycetota</taxon>
        <taxon>Actinomycetes</taxon>
        <taxon>Kitasatosporales</taxon>
        <taxon>Streptomycetaceae</taxon>
        <taxon>Streptomyces</taxon>
    </lineage>
</organism>
<protein>
    <submittedName>
        <fullName evidence="1">Uncharacterized protein</fullName>
    </submittedName>
</protein>
<accession>A0A7G1NBV9</accession>
<dbReference type="EMBL" id="AP023439">
    <property type="protein sequence ID" value="BCL20618.1"/>
    <property type="molecule type" value="Genomic_DNA"/>
</dbReference>
<gene>
    <name evidence="1" type="ORF">GCM10017668_24610</name>
</gene>